<keyword evidence="2" id="KW-1185">Reference proteome</keyword>
<dbReference type="Proteomes" id="UP000533598">
    <property type="component" value="Unassembled WGS sequence"/>
</dbReference>
<accession>A0A7W7CHG6</accession>
<dbReference type="AlphaFoldDB" id="A0A7W7CHG6"/>
<sequence length="37" mass="4227">MRTMALHTDRRQLPHHFSRLAADTGRPSREHSTLGDA</sequence>
<evidence type="ECO:0000313" key="2">
    <source>
        <dbReference type="Proteomes" id="UP000533598"/>
    </source>
</evidence>
<protein>
    <submittedName>
        <fullName evidence="1">Uncharacterized protein</fullName>
    </submittedName>
</protein>
<dbReference type="EMBL" id="JACHMH010000001">
    <property type="protein sequence ID" value="MBB4681340.1"/>
    <property type="molecule type" value="Genomic_DNA"/>
</dbReference>
<comment type="caution">
    <text evidence="1">The sequence shown here is derived from an EMBL/GenBank/DDBJ whole genome shotgun (WGS) entry which is preliminary data.</text>
</comment>
<name>A0A7W7CHG6_9PSEU</name>
<reference evidence="1 2" key="1">
    <citation type="submission" date="2020-08" db="EMBL/GenBank/DDBJ databases">
        <title>Sequencing the genomes of 1000 actinobacteria strains.</title>
        <authorList>
            <person name="Klenk H.-P."/>
        </authorList>
    </citation>
    <scope>NUCLEOTIDE SEQUENCE [LARGE SCALE GENOMIC DNA]</scope>
    <source>
        <strain evidence="1 2">DSM 44230</strain>
    </source>
</reference>
<evidence type="ECO:0000313" key="1">
    <source>
        <dbReference type="EMBL" id="MBB4681340.1"/>
    </source>
</evidence>
<gene>
    <name evidence="1" type="ORF">HNR67_007458</name>
</gene>
<proteinExistence type="predicted"/>
<organism evidence="1 2">
    <name type="scientific">Crossiella cryophila</name>
    <dbReference type="NCBI Taxonomy" id="43355"/>
    <lineage>
        <taxon>Bacteria</taxon>
        <taxon>Bacillati</taxon>
        <taxon>Actinomycetota</taxon>
        <taxon>Actinomycetes</taxon>
        <taxon>Pseudonocardiales</taxon>
        <taxon>Pseudonocardiaceae</taxon>
        <taxon>Crossiella</taxon>
    </lineage>
</organism>